<keyword evidence="10 11" id="KW-0472">Membrane</keyword>
<accession>A0A4U0TMA3</accession>
<dbReference type="OrthoDB" id="683240at2759"/>
<feature type="domain" description="FAD-binding" evidence="12">
    <location>
        <begin position="399"/>
        <end position="483"/>
    </location>
</feature>
<evidence type="ECO:0000259" key="12">
    <source>
        <dbReference type="Pfam" id="PF01494"/>
    </source>
</evidence>
<sequence>MPSRPLLLKRLLALPPTLRRSFWSSSSTNTTTTPPSPSQPELYDIVCVGGGPAGLSFLAALHSHPATRSLKTALIDTQDLTTSRSANDANDAYSNRCSSLTPASLRFLKDIGAWEHVDRRRVQPYHAMDVWDGVSGSRMHFDPMDREGGAGGLLGSLAEMLPGSRFQASRRKYETAGMEEEAGVVATMCENMNLTAALLQRLKELQKEGTGVKMLDKTKVDSIQLGSAPASDTAPDLSQWPVVTTPTGDRLAARVLIGADGANSPVRTFANIPAHGWDYNQHGVVATLTLAPPSTPTPFHTAYQRFLPTGPIALLPLPNNQASLVWSTTPHHAQTLKTLSPTNFTAAITAAFHLLPTDLTHLLTHPNLSYPSELTWRLPATPAKTTNLPANFPTITHLQENTRAAFPLRYRHASTYTSPHLALLGDAAHTIHPLAGQGLNLGLADARALAHVLADGVQHGMDIGTEGCLDSYSAERWGRNNAVLGAVDKLQKVYSVGSGPVVWGRSLGVEVFERLGGLKGLVMGAAGGGSGGR</sequence>
<dbReference type="UniPathway" id="UPA00232"/>
<dbReference type="PRINTS" id="PR00420">
    <property type="entry name" value="RNGMNOXGNASE"/>
</dbReference>
<dbReference type="Pfam" id="PF01494">
    <property type="entry name" value="FAD_binding_3"/>
    <property type="match status" value="2"/>
</dbReference>
<evidence type="ECO:0000256" key="11">
    <source>
        <dbReference type="HAMAP-Rule" id="MF_03193"/>
    </source>
</evidence>
<evidence type="ECO:0000256" key="7">
    <source>
        <dbReference type="ARBA" id="ARBA00023002"/>
    </source>
</evidence>
<dbReference type="Gene3D" id="3.50.50.60">
    <property type="entry name" value="FAD/NAD(P)-binding domain"/>
    <property type="match status" value="2"/>
</dbReference>
<dbReference type="PROSITE" id="PS01304">
    <property type="entry name" value="UBIH"/>
    <property type="match status" value="1"/>
</dbReference>
<evidence type="ECO:0000256" key="9">
    <source>
        <dbReference type="ARBA" id="ARBA00023128"/>
    </source>
</evidence>
<dbReference type="Proteomes" id="UP000308549">
    <property type="component" value="Unassembled WGS sequence"/>
</dbReference>
<comment type="catalytic activity">
    <reaction evidence="11">
        <text>a 4-hydroxy-3-(all-trans-polyprenyl)benzoate + 2 reduced [2Fe-2S]-[ferredoxin] + O2 + 2 H(+) = a 3,4-dihydroxy-5-(all-trans-polyprenyl)benzoate + 2 oxidized [2Fe-2S]-[ferredoxin] + H2O</text>
        <dbReference type="Rhea" id="RHEA:81195"/>
        <dbReference type="Rhea" id="RHEA-COMP:9514"/>
        <dbReference type="Rhea" id="RHEA-COMP:10000"/>
        <dbReference type="Rhea" id="RHEA-COMP:10001"/>
        <dbReference type="Rhea" id="RHEA-COMP:10930"/>
        <dbReference type="ChEBI" id="CHEBI:15377"/>
        <dbReference type="ChEBI" id="CHEBI:15378"/>
        <dbReference type="ChEBI" id="CHEBI:15379"/>
        <dbReference type="ChEBI" id="CHEBI:33737"/>
        <dbReference type="ChEBI" id="CHEBI:33738"/>
        <dbReference type="ChEBI" id="CHEBI:64694"/>
        <dbReference type="ChEBI" id="CHEBI:78396"/>
        <dbReference type="EC" id="1.14.15.45"/>
    </reaction>
</comment>
<evidence type="ECO:0000256" key="5">
    <source>
        <dbReference type="ARBA" id="ARBA00022792"/>
    </source>
</evidence>
<organism evidence="13 14">
    <name type="scientific">Salinomyces thailandicus</name>
    <dbReference type="NCBI Taxonomy" id="706561"/>
    <lineage>
        <taxon>Eukaryota</taxon>
        <taxon>Fungi</taxon>
        <taxon>Dikarya</taxon>
        <taxon>Ascomycota</taxon>
        <taxon>Pezizomycotina</taxon>
        <taxon>Dothideomycetes</taxon>
        <taxon>Dothideomycetidae</taxon>
        <taxon>Mycosphaerellales</taxon>
        <taxon>Teratosphaeriaceae</taxon>
        <taxon>Salinomyces</taxon>
    </lineage>
</organism>
<evidence type="ECO:0000256" key="8">
    <source>
        <dbReference type="ARBA" id="ARBA00023033"/>
    </source>
</evidence>
<keyword evidence="4 11" id="KW-0831">Ubiquinone biosynthesis</keyword>
<evidence type="ECO:0000256" key="10">
    <source>
        <dbReference type="ARBA" id="ARBA00023136"/>
    </source>
</evidence>
<evidence type="ECO:0000313" key="14">
    <source>
        <dbReference type="Proteomes" id="UP000308549"/>
    </source>
</evidence>
<comment type="catalytic activity">
    <reaction evidence="11">
        <text>a 2-methoxy-6-(all-trans-polyprenyl)phenol + 2 reduced [2Fe-2S]-[ferredoxin] + O2 + 2 H(+) = a 2-methoxy-6-(all-trans-polyprenyl)benzene-1,4-diol + 2 oxidized [2Fe-2S]-[ferredoxin] + H2O</text>
        <dbReference type="Rhea" id="RHEA:81183"/>
        <dbReference type="Rhea" id="RHEA-COMP:9551"/>
        <dbReference type="Rhea" id="RHEA-COMP:10000"/>
        <dbReference type="Rhea" id="RHEA-COMP:10001"/>
        <dbReference type="Rhea" id="RHEA-COMP:10858"/>
        <dbReference type="ChEBI" id="CHEBI:15377"/>
        <dbReference type="ChEBI" id="CHEBI:15378"/>
        <dbReference type="ChEBI" id="CHEBI:15379"/>
        <dbReference type="ChEBI" id="CHEBI:33737"/>
        <dbReference type="ChEBI" id="CHEBI:33738"/>
        <dbReference type="ChEBI" id="CHEBI:62731"/>
        <dbReference type="ChEBI" id="CHEBI:84166"/>
        <dbReference type="EC" id="1.14.15.46"/>
    </reaction>
</comment>
<comment type="function">
    <text evidence="11">FAD-dependent monooxygenase required for two non-consecutive steps during ubiquinone biosynthesis. Required for the C5-ring hydroxylation during ubiquinone biosynthesis by catalyzing the hydroxylation of 4-hydroxy-3-(all-trans-polyprenyl)benzoic acid to 3,4-dihydroxy-5-(all-trans-polyprenyl)benzoic acid. Also acts downstream of coq4, for the C1-hydroxylation during ubiquinone biosynthesis by catalyzing the hydroxylation of 2-methoxy-6-(all-trans-polyprenyl)phenol to 2-methoxy-6-(all-trans-polyprenyl)benzene-1,4-diol. The electrons required for the hydroxylation reaction are funneled indirectly to coq6 from NADPH via a ferredoxin/ferredoxin reductase system.</text>
</comment>
<evidence type="ECO:0000256" key="6">
    <source>
        <dbReference type="ARBA" id="ARBA00022827"/>
    </source>
</evidence>
<dbReference type="AlphaFoldDB" id="A0A4U0TMA3"/>
<feature type="domain" description="FAD-binding" evidence="12">
    <location>
        <begin position="44"/>
        <end position="353"/>
    </location>
</feature>
<evidence type="ECO:0000256" key="1">
    <source>
        <dbReference type="ARBA" id="ARBA00001974"/>
    </source>
</evidence>
<dbReference type="EC" id="1.14.15.45" evidence="11"/>
<keyword evidence="7 11" id="KW-0560">Oxidoreductase</keyword>
<comment type="similarity">
    <text evidence="2 11">Belongs to the UbiH/COQ6 family.</text>
</comment>
<gene>
    <name evidence="11" type="primary">COQ6</name>
    <name evidence="13" type="ORF">B0A50_07397</name>
</gene>
<keyword evidence="6 11" id="KW-0274">FAD</keyword>
<dbReference type="GO" id="GO:0071949">
    <property type="term" value="F:FAD binding"/>
    <property type="evidence" value="ECO:0007669"/>
    <property type="project" value="InterPro"/>
</dbReference>
<reference evidence="13 14" key="1">
    <citation type="submission" date="2017-03" db="EMBL/GenBank/DDBJ databases">
        <title>Genomes of endolithic fungi from Antarctica.</title>
        <authorList>
            <person name="Coleine C."/>
            <person name="Masonjones S."/>
            <person name="Stajich J.E."/>
        </authorList>
    </citation>
    <scope>NUCLEOTIDE SEQUENCE [LARGE SCALE GENOMIC DNA]</scope>
    <source>
        <strain evidence="13 14">CCFEE 6315</strain>
    </source>
</reference>
<dbReference type="InterPro" id="IPR036188">
    <property type="entry name" value="FAD/NAD-bd_sf"/>
</dbReference>
<evidence type="ECO:0000313" key="13">
    <source>
        <dbReference type="EMBL" id="TKA23080.1"/>
    </source>
</evidence>
<proteinExistence type="inferred from homology"/>
<dbReference type="HAMAP" id="MF_03193">
    <property type="entry name" value="COQ6_monooxygenase"/>
    <property type="match status" value="1"/>
</dbReference>
<evidence type="ECO:0000256" key="4">
    <source>
        <dbReference type="ARBA" id="ARBA00022688"/>
    </source>
</evidence>
<dbReference type="NCBIfam" id="TIGR01988">
    <property type="entry name" value="Ubi-OHases"/>
    <property type="match status" value="1"/>
</dbReference>
<dbReference type="GO" id="GO:0031314">
    <property type="term" value="C:extrinsic component of mitochondrial inner membrane"/>
    <property type="evidence" value="ECO:0007669"/>
    <property type="project" value="UniProtKB-UniRule"/>
</dbReference>
<dbReference type="PANTHER" id="PTHR43876">
    <property type="entry name" value="UBIQUINONE BIOSYNTHESIS MONOOXYGENASE COQ6, MITOCHONDRIAL"/>
    <property type="match status" value="1"/>
</dbReference>
<comment type="pathway">
    <text evidence="11">Cofactor biosynthesis; ubiquinone biosynthesis.</text>
</comment>
<dbReference type="InterPro" id="IPR002938">
    <property type="entry name" value="FAD-bd"/>
</dbReference>
<evidence type="ECO:0000256" key="3">
    <source>
        <dbReference type="ARBA" id="ARBA00022630"/>
    </source>
</evidence>
<dbReference type="InterPro" id="IPR018168">
    <property type="entry name" value="Ubi_Hdrlase_CS"/>
</dbReference>
<name>A0A4U0TMA3_9PEZI</name>
<comment type="cofactor">
    <cofactor evidence="1 11">
        <name>FAD</name>
        <dbReference type="ChEBI" id="CHEBI:57692"/>
    </cofactor>
</comment>
<dbReference type="InterPro" id="IPR010971">
    <property type="entry name" value="UbiH/COQ6"/>
</dbReference>
<comment type="caution">
    <text evidence="13">The sequence shown here is derived from an EMBL/GenBank/DDBJ whole genome shotgun (WGS) entry which is preliminary data.</text>
</comment>
<keyword evidence="9 11" id="KW-0496">Mitochondrion</keyword>
<keyword evidence="5 11" id="KW-0999">Mitochondrion inner membrane</keyword>
<keyword evidence="8 11" id="KW-0503">Monooxygenase</keyword>
<dbReference type="GO" id="GO:0106364">
    <property type="term" value="F:4-hydroxy-3-all-trans-polyprenylbenzoate oxygenase activity"/>
    <property type="evidence" value="ECO:0007669"/>
    <property type="project" value="UniProtKB-EC"/>
</dbReference>
<dbReference type="FunFam" id="3.50.50.60:FF:000021">
    <property type="entry name" value="Ubiquinone biosynthesis monooxygenase COQ6"/>
    <property type="match status" value="1"/>
</dbReference>
<dbReference type="PANTHER" id="PTHR43876:SF7">
    <property type="entry name" value="UBIQUINONE BIOSYNTHESIS MONOOXYGENASE COQ6, MITOCHONDRIAL"/>
    <property type="match status" value="1"/>
</dbReference>
<comment type="subunit">
    <text evidence="11">Component of a multi-subunit COQ enzyme complex, composed of at least COQ3, COQ4, COQ5, COQ6, COQ7 and COQ9.</text>
</comment>
<dbReference type="GO" id="GO:0016712">
    <property type="term" value="F:oxidoreductase activity, acting on paired donors, with incorporation or reduction of molecular oxygen, reduced flavin or flavoprotein as one donor, and incorporation of one atom of oxygen"/>
    <property type="evidence" value="ECO:0007669"/>
    <property type="project" value="UniProtKB-UniRule"/>
</dbReference>
<protein>
    <recommendedName>
        <fullName evidence="11">Ubiquinone biosynthesis monooxygenase COQ6, mitochondrial</fullName>
        <ecNumber evidence="11">1.14.15.45</ecNumber>
    </recommendedName>
    <alternativeName>
        <fullName evidence="11">2-methoxy-6-polyprenolphenol 4-hydroxylase</fullName>
        <ecNumber evidence="11">1.14.15.46</ecNumber>
    </alternativeName>
</protein>
<dbReference type="EC" id="1.14.15.46" evidence="11"/>
<evidence type="ECO:0000256" key="2">
    <source>
        <dbReference type="ARBA" id="ARBA00005349"/>
    </source>
</evidence>
<dbReference type="InterPro" id="IPR000689">
    <property type="entry name" value="UbQ_mOase_COQ6"/>
</dbReference>
<dbReference type="EMBL" id="NAJL01000061">
    <property type="protein sequence ID" value="TKA23080.1"/>
    <property type="molecule type" value="Genomic_DNA"/>
</dbReference>
<dbReference type="InterPro" id="IPR051205">
    <property type="entry name" value="UbiH/COQ6_monooxygenase"/>
</dbReference>
<comment type="subcellular location">
    <subcellularLocation>
        <location evidence="11">Mitochondrion inner membrane</location>
        <topology evidence="11">Peripheral membrane protein</topology>
        <orientation evidence="11">Matrix side</orientation>
    </subcellularLocation>
</comment>
<dbReference type="GO" id="GO:0120538">
    <property type="term" value="F:2-methoxy-6-polyprenolphenol 4-hydroxylase activity"/>
    <property type="evidence" value="ECO:0007669"/>
    <property type="project" value="UniProtKB-EC"/>
</dbReference>
<keyword evidence="3 11" id="KW-0285">Flavoprotein</keyword>
<keyword evidence="14" id="KW-1185">Reference proteome</keyword>
<dbReference type="SUPFAM" id="SSF51905">
    <property type="entry name" value="FAD/NAD(P)-binding domain"/>
    <property type="match status" value="1"/>
</dbReference>